<gene>
    <name evidence="8" type="primary">rmuC</name>
    <name evidence="8" type="ORF">RM531_05990</name>
</gene>
<comment type="similarity">
    <text evidence="2">Belongs to the RmuC family.</text>
</comment>
<evidence type="ECO:0000256" key="2">
    <source>
        <dbReference type="ARBA" id="ARBA00009840"/>
    </source>
</evidence>
<feature type="transmembrane region" description="Helical" evidence="7">
    <location>
        <begin position="12"/>
        <end position="34"/>
    </location>
</feature>
<organism evidence="8 9">
    <name type="scientific">Spectribacter acetivorans</name>
    <dbReference type="NCBI Taxonomy" id="3075603"/>
    <lineage>
        <taxon>Bacteria</taxon>
        <taxon>Pseudomonadati</taxon>
        <taxon>Pseudomonadota</taxon>
        <taxon>Gammaproteobacteria</taxon>
        <taxon>Salinisphaerales</taxon>
        <taxon>Salinisphaeraceae</taxon>
        <taxon>Spectribacter</taxon>
    </lineage>
</organism>
<evidence type="ECO:0000313" key="9">
    <source>
        <dbReference type="Proteomes" id="UP001259982"/>
    </source>
</evidence>
<feature type="compositionally biased region" description="Acidic residues" evidence="6">
    <location>
        <begin position="438"/>
        <end position="451"/>
    </location>
</feature>
<evidence type="ECO:0000256" key="5">
    <source>
        <dbReference type="SAM" id="Coils"/>
    </source>
</evidence>
<keyword evidence="7" id="KW-0472">Membrane</keyword>
<dbReference type="PANTHER" id="PTHR30563:SF0">
    <property type="entry name" value="DNA RECOMBINATION PROTEIN RMUC"/>
    <property type="match status" value="1"/>
</dbReference>
<feature type="coiled-coil region" evidence="5">
    <location>
        <begin position="150"/>
        <end position="184"/>
    </location>
</feature>
<evidence type="ECO:0000256" key="6">
    <source>
        <dbReference type="SAM" id="MobiDB-lite"/>
    </source>
</evidence>
<keyword evidence="7" id="KW-0812">Transmembrane</keyword>
<dbReference type="RefSeq" id="WP_311658029.1">
    <property type="nucleotide sequence ID" value="NZ_JAVRHY010000004.1"/>
</dbReference>
<keyword evidence="7" id="KW-1133">Transmembrane helix</keyword>
<evidence type="ECO:0000256" key="3">
    <source>
        <dbReference type="ARBA" id="ARBA00023054"/>
    </source>
</evidence>
<keyword evidence="3 5" id="KW-0175">Coiled coil</keyword>
<dbReference type="PANTHER" id="PTHR30563">
    <property type="entry name" value="DNA RECOMBINATION PROTEIN RMUC"/>
    <property type="match status" value="1"/>
</dbReference>
<proteinExistence type="inferred from homology"/>
<evidence type="ECO:0000256" key="7">
    <source>
        <dbReference type="SAM" id="Phobius"/>
    </source>
</evidence>
<protein>
    <submittedName>
        <fullName evidence="8">DNA recombination protein RmuC</fullName>
    </submittedName>
</protein>
<evidence type="ECO:0000313" key="8">
    <source>
        <dbReference type="EMBL" id="MDT0618016.1"/>
    </source>
</evidence>
<comment type="function">
    <text evidence="1">Involved in DNA recombination.</text>
</comment>
<accession>A0ABU3BAL2</accession>
<feature type="region of interest" description="Disordered" evidence="6">
    <location>
        <begin position="432"/>
        <end position="451"/>
    </location>
</feature>
<dbReference type="Pfam" id="PF02646">
    <property type="entry name" value="RmuC"/>
    <property type="match status" value="1"/>
</dbReference>
<dbReference type="Proteomes" id="UP001259982">
    <property type="component" value="Unassembled WGS sequence"/>
</dbReference>
<comment type="caution">
    <text evidence="8">The sequence shown here is derived from an EMBL/GenBank/DDBJ whole genome shotgun (WGS) entry which is preliminary data.</text>
</comment>
<sequence>MDVLMTQLTISPLVIAAMLFGGLVFGFVAAWAIVRLREGRLLERFEQVRSRLDATETRLEETRGQLSSLQSENARLETRLDSERRQAEEKLQLLTEARDSLTHQFKTLSQEILEEKSKRFTEQNKAGLESLLKPLSERIAGFEKQVRDTYNEENRQRGQLTEQLRQLRELNQQIAEDAVNLTNALKGESKTQGNWGEMILETVLERSGLLPGQHYETQFSQSSAEGGRRIPDAVIHLPGERAIVVDSKVSLTAYLRLHEAEDENGRAVALREHLESVRRHLRQLSDKDYHEVPNQATLDYVFMFIPSEAAYVEALRGDFSLQRQALEANIAIVSPTTLMPMLRAVANLWRLQSQEENAAEIARRAGALYDKFKGFIDDMDKLDRGLKSAVSAYDDARGKLVDGRGNLITRAEKLKSLGASASKRLPADWRRAGAIGVGEDDDDADDTEEPT</sequence>
<feature type="coiled-coil region" evidence="5">
    <location>
        <begin position="45"/>
        <end position="111"/>
    </location>
</feature>
<keyword evidence="4" id="KW-0233">DNA recombination</keyword>
<keyword evidence="9" id="KW-1185">Reference proteome</keyword>
<reference evidence="8 9" key="1">
    <citation type="submission" date="2023-09" db="EMBL/GenBank/DDBJ databases">
        <authorList>
            <person name="Rey-Velasco X."/>
        </authorList>
    </citation>
    <scope>NUCLEOTIDE SEQUENCE [LARGE SCALE GENOMIC DNA]</scope>
    <source>
        <strain evidence="8 9">P385</strain>
    </source>
</reference>
<dbReference type="InterPro" id="IPR003798">
    <property type="entry name" value="DNA_recombination_RmuC"/>
</dbReference>
<evidence type="ECO:0000256" key="4">
    <source>
        <dbReference type="ARBA" id="ARBA00023172"/>
    </source>
</evidence>
<evidence type="ECO:0000256" key="1">
    <source>
        <dbReference type="ARBA" id="ARBA00003416"/>
    </source>
</evidence>
<name>A0ABU3BAL2_9GAMM</name>
<dbReference type="EMBL" id="JAVRHY010000004">
    <property type="protein sequence ID" value="MDT0618016.1"/>
    <property type="molecule type" value="Genomic_DNA"/>
</dbReference>